<dbReference type="GO" id="GO:0016020">
    <property type="term" value="C:membrane"/>
    <property type="evidence" value="ECO:0007669"/>
    <property type="project" value="InterPro"/>
</dbReference>
<name>A0A067P6N5_9AGAM</name>
<evidence type="ECO:0008006" key="3">
    <source>
        <dbReference type="Google" id="ProtNLM"/>
    </source>
</evidence>
<dbReference type="InterPro" id="IPR012597">
    <property type="entry name" value="Pheromone"/>
</dbReference>
<proteinExistence type="predicted"/>
<dbReference type="HOGENOM" id="CLU_3050635_0_0_1"/>
<evidence type="ECO:0000313" key="2">
    <source>
        <dbReference type="Proteomes" id="UP000027265"/>
    </source>
</evidence>
<evidence type="ECO:0000313" key="1">
    <source>
        <dbReference type="EMBL" id="KDQ50563.1"/>
    </source>
</evidence>
<dbReference type="Pfam" id="PF08015">
    <property type="entry name" value="Pheromone"/>
    <property type="match status" value="1"/>
</dbReference>
<sequence length="54" mass="5837">MDDFTLIENILTSSDDTTFMLSDPSEVKASPSTCVPANFEHDGLDTTHGFCVIA</sequence>
<dbReference type="GO" id="GO:0000772">
    <property type="term" value="F:mating pheromone activity"/>
    <property type="evidence" value="ECO:0007669"/>
    <property type="project" value="InterPro"/>
</dbReference>
<dbReference type="Proteomes" id="UP000027265">
    <property type="component" value="Unassembled WGS sequence"/>
</dbReference>
<reference evidence="2" key="1">
    <citation type="journal article" date="2014" name="Proc. Natl. Acad. Sci. U.S.A.">
        <title>Extensive sampling of basidiomycete genomes demonstrates inadequacy of the white-rot/brown-rot paradigm for wood decay fungi.</title>
        <authorList>
            <person name="Riley R."/>
            <person name="Salamov A.A."/>
            <person name="Brown D.W."/>
            <person name="Nagy L.G."/>
            <person name="Floudas D."/>
            <person name="Held B.W."/>
            <person name="Levasseur A."/>
            <person name="Lombard V."/>
            <person name="Morin E."/>
            <person name="Otillar R."/>
            <person name="Lindquist E.A."/>
            <person name="Sun H."/>
            <person name="LaButti K.M."/>
            <person name="Schmutz J."/>
            <person name="Jabbour D."/>
            <person name="Luo H."/>
            <person name="Baker S.E."/>
            <person name="Pisabarro A.G."/>
            <person name="Walton J.D."/>
            <person name="Blanchette R.A."/>
            <person name="Henrissat B."/>
            <person name="Martin F."/>
            <person name="Cullen D."/>
            <person name="Hibbett D.S."/>
            <person name="Grigoriev I.V."/>
        </authorList>
    </citation>
    <scope>NUCLEOTIDE SEQUENCE [LARGE SCALE GENOMIC DNA]</scope>
    <source>
        <strain evidence="2">MUCL 33604</strain>
    </source>
</reference>
<accession>A0A067P6N5</accession>
<dbReference type="EMBL" id="KL197758">
    <property type="protein sequence ID" value="KDQ50563.1"/>
    <property type="molecule type" value="Genomic_DNA"/>
</dbReference>
<protein>
    <recommendedName>
        <fullName evidence="3">Pheromone</fullName>
    </recommendedName>
</protein>
<dbReference type="AlphaFoldDB" id="A0A067P6N5"/>
<keyword evidence="2" id="KW-1185">Reference proteome</keyword>
<organism evidence="1 2">
    <name type="scientific">Jaapia argillacea MUCL 33604</name>
    <dbReference type="NCBI Taxonomy" id="933084"/>
    <lineage>
        <taxon>Eukaryota</taxon>
        <taxon>Fungi</taxon>
        <taxon>Dikarya</taxon>
        <taxon>Basidiomycota</taxon>
        <taxon>Agaricomycotina</taxon>
        <taxon>Agaricomycetes</taxon>
        <taxon>Agaricomycetidae</taxon>
        <taxon>Jaapiales</taxon>
        <taxon>Jaapiaceae</taxon>
        <taxon>Jaapia</taxon>
    </lineage>
</organism>
<gene>
    <name evidence="1" type="ORF">JAAARDRAFT_41881</name>
</gene>
<dbReference type="InParanoid" id="A0A067P6N5"/>